<sequence length="109" mass="11869">MESYSCCPGWSAKAQCGLTTTSASWFKQFSCLNLPNSWDYRHAPPRPANFVFLVETGFLHVGQAGLELPTSGDPPALASQSAGMTGVSHCARYPHPFRVRLLGSIDFSF</sequence>
<name>A0A7N9CAX4_MACFA</name>
<reference evidence="1" key="3">
    <citation type="submission" date="2025-09" db="UniProtKB">
        <authorList>
            <consortium name="Ensembl"/>
        </authorList>
    </citation>
    <scope>IDENTIFICATION</scope>
</reference>
<protein>
    <submittedName>
        <fullName evidence="1">Uncharacterized protein</fullName>
    </submittedName>
</protein>
<evidence type="ECO:0000313" key="2">
    <source>
        <dbReference type="Proteomes" id="UP000233100"/>
    </source>
</evidence>
<keyword evidence="2" id="KW-1185">Reference proteome</keyword>
<organism evidence="1 2">
    <name type="scientific">Macaca fascicularis</name>
    <name type="common">Crab-eating macaque</name>
    <name type="synonym">Cynomolgus monkey</name>
    <dbReference type="NCBI Taxonomy" id="9541"/>
    <lineage>
        <taxon>Eukaryota</taxon>
        <taxon>Metazoa</taxon>
        <taxon>Chordata</taxon>
        <taxon>Craniata</taxon>
        <taxon>Vertebrata</taxon>
        <taxon>Euteleostomi</taxon>
        <taxon>Mammalia</taxon>
        <taxon>Eutheria</taxon>
        <taxon>Euarchontoglires</taxon>
        <taxon>Primates</taxon>
        <taxon>Haplorrhini</taxon>
        <taxon>Catarrhini</taxon>
        <taxon>Cercopithecidae</taxon>
        <taxon>Cercopithecinae</taxon>
        <taxon>Macaca</taxon>
    </lineage>
</organism>
<dbReference type="PRINTS" id="PR02045">
    <property type="entry name" value="F138DOMAIN"/>
</dbReference>
<dbReference type="Proteomes" id="UP000233100">
    <property type="component" value="Chromosome 16"/>
</dbReference>
<dbReference type="AlphaFoldDB" id="A0A7N9CAX4"/>
<dbReference type="GeneTree" id="ENSGT00940000164709"/>
<dbReference type="Ensembl" id="ENSMFAT00000072220.1">
    <property type="protein sequence ID" value="ENSMFAP00000049140.1"/>
    <property type="gene ID" value="ENSMFAG00000051087.1"/>
</dbReference>
<proteinExistence type="predicted"/>
<evidence type="ECO:0000313" key="1">
    <source>
        <dbReference type="Ensembl" id="ENSMFAP00000049140.1"/>
    </source>
</evidence>
<accession>A0A7N9CAX4</accession>
<reference evidence="1" key="2">
    <citation type="submission" date="2025-08" db="UniProtKB">
        <authorList>
            <consortium name="Ensembl"/>
        </authorList>
    </citation>
    <scope>IDENTIFICATION</scope>
</reference>
<dbReference type="PANTHER" id="PTHR46254">
    <property type="entry name" value="PROTEIN GVQW1-RELATED"/>
    <property type="match status" value="1"/>
</dbReference>
<reference evidence="1 2" key="1">
    <citation type="submission" date="2013-03" db="EMBL/GenBank/DDBJ databases">
        <authorList>
            <person name="Warren W."/>
            <person name="Wilson R.K."/>
        </authorList>
    </citation>
    <scope>NUCLEOTIDE SEQUENCE</scope>
</reference>
<dbReference type="PANTHER" id="PTHR46254:SF3">
    <property type="entry name" value="SECRETED PROTEIN"/>
    <property type="match status" value="1"/>
</dbReference>